<sequence>MQPGFAGSARMLADIDAWTKAGIPRNIAVMQALNNTAAIASGRAPPYPSPPTIESPTETISGFTSNELGSIAEAAVREVYDIGPVQKVNFMIDGRLRYPDGITRNAVSEIKNVGYQALDQQLRDDIDFARKTGRRFDLYTRPNGGTVLSGPLQQAIDSGEINRHDIPGIDRNGAPLSGSNLVSGDGSSFPATEH</sequence>
<reference evidence="3 4" key="1">
    <citation type="submission" date="2023-07" db="EMBL/GenBank/DDBJ databases">
        <title>Sorghum-associated microbial communities from plants grown in Nebraska, USA.</title>
        <authorList>
            <person name="Schachtman D."/>
        </authorList>
    </citation>
    <scope>NUCLEOTIDE SEQUENCE [LARGE SCALE GENOMIC DNA]</scope>
    <source>
        <strain evidence="3 4">584</strain>
    </source>
</reference>
<dbReference type="EMBL" id="JAVDPW010000005">
    <property type="protein sequence ID" value="MDR6290868.1"/>
    <property type="molecule type" value="Genomic_DNA"/>
</dbReference>
<dbReference type="Pfam" id="PF15649">
    <property type="entry name" value="Tox-REase-7"/>
    <property type="match status" value="1"/>
</dbReference>
<organism evidence="3 4">
    <name type="scientific">Inquilinus ginsengisoli</name>
    <dbReference type="NCBI Taxonomy" id="363840"/>
    <lineage>
        <taxon>Bacteria</taxon>
        <taxon>Pseudomonadati</taxon>
        <taxon>Pseudomonadota</taxon>
        <taxon>Alphaproteobacteria</taxon>
        <taxon>Rhodospirillales</taxon>
        <taxon>Rhodospirillaceae</taxon>
        <taxon>Inquilinus</taxon>
    </lineage>
</organism>
<evidence type="ECO:0000259" key="2">
    <source>
        <dbReference type="Pfam" id="PF15649"/>
    </source>
</evidence>
<evidence type="ECO:0000256" key="1">
    <source>
        <dbReference type="SAM" id="MobiDB-lite"/>
    </source>
</evidence>
<comment type="caution">
    <text evidence="3">The sequence shown here is derived from an EMBL/GenBank/DDBJ whole genome shotgun (WGS) entry which is preliminary data.</text>
</comment>
<evidence type="ECO:0000313" key="3">
    <source>
        <dbReference type="EMBL" id="MDR6290868.1"/>
    </source>
</evidence>
<feature type="region of interest" description="Disordered" evidence="1">
    <location>
        <begin position="162"/>
        <end position="194"/>
    </location>
</feature>
<gene>
    <name evidence="3" type="ORF">E9232_003394</name>
</gene>
<accession>A0ABU1JQI4</accession>
<keyword evidence="4" id="KW-1185">Reference proteome</keyword>
<dbReference type="InterPro" id="IPR028903">
    <property type="entry name" value="Tox-REase-7_dom"/>
</dbReference>
<dbReference type="Proteomes" id="UP001262410">
    <property type="component" value="Unassembled WGS sequence"/>
</dbReference>
<evidence type="ECO:0000313" key="4">
    <source>
        <dbReference type="Proteomes" id="UP001262410"/>
    </source>
</evidence>
<name>A0ABU1JQI4_9PROT</name>
<feature type="domain" description="Tox-REase-7" evidence="2">
    <location>
        <begin position="70"/>
        <end position="152"/>
    </location>
</feature>
<dbReference type="RefSeq" id="WP_309795626.1">
    <property type="nucleotide sequence ID" value="NZ_JAVDPW010000005.1"/>
</dbReference>
<protein>
    <recommendedName>
        <fullName evidence="2">Tox-REase-7 domain-containing protein</fullName>
    </recommendedName>
</protein>
<feature type="compositionally biased region" description="Polar residues" evidence="1">
    <location>
        <begin position="177"/>
        <end position="194"/>
    </location>
</feature>
<proteinExistence type="predicted"/>